<keyword evidence="1" id="KW-1133">Transmembrane helix</keyword>
<organism evidence="3">
    <name type="scientific">uncultured organism</name>
    <dbReference type="NCBI Taxonomy" id="155900"/>
    <lineage>
        <taxon>unclassified sequences</taxon>
        <taxon>environmental samples</taxon>
    </lineage>
</organism>
<sequence>MELTQWLTIGALCLNPLAILAVFYLEKWWRRGEWERRRKEEVVYNLMGARGGTRTTLNAKELEKALNSIPIIFNDNQKIIEAYNSFKEENSRQNPDSDVLTNKLTKLIQTVCRETGYDVEESTVKDILNLHMDKFS</sequence>
<gene>
    <name evidence="3" type="ORF">FLSS-17_0025</name>
</gene>
<evidence type="ECO:0000259" key="2">
    <source>
        <dbReference type="Pfam" id="PF20385"/>
    </source>
</evidence>
<feature type="transmembrane region" description="Helical" evidence="1">
    <location>
        <begin position="6"/>
        <end position="29"/>
    </location>
</feature>
<protein>
    <recommendedName>
        <fullName evidence="2">DUF6680 domain-containing protein</fullName>
    </recommendedName>
</protein>
<accession>M1Q1J4</accession>
<dbReference type="Pfam" id="PF20385">
    <property type="entry name" value="DUF6680"/>
    <property type="match status" value="1"/>
</dbReference>
<evidence type="ECO:0000313" key="3">
    <source>
        <dbReference type="EMBL" id="AGF93117.1"/>
    </source>
</evidence>
<proteinExistence type="predicted"/>
<feature type="domain" description="DUF6680" evidence="2">
    <location>
        <begin position="1"/>
        <end position="125"/>
    </location>
</feature>
<evidence type="ECO:0000256" key="1">
    <source>
        <dbReference type="SAM" id="Phobius"/>
    </source>
</evidence>
<dbReference type="EMBL" id="JX684082">
    <property type="protein sequence ID" value="AGF93117.1"/>
    <property type="molecule type" value="Genomic_DNA"/>
</dbReference>
<name>M1Q1J4_9ZZZZ</name>
<dbReference type="AlphaFoldDB" id="M1Q1J4"/>
<keyword evidence="1" id="KW-0812">Transmembrane</keyword>
<keyword evidence="1" id="KW-0472">Membrane</keyword>
<reference evidence="3" key="1">
    <citation type="journal article" date="2013" name="Syst. Appl. Microbiol.">
        <title>New insights into the archaeal diversity of a hypersaline microbial mat obtained by a metagenomic approach.</title>
        <authorList>
            <person name="Lopez-Lopez A."/>
            <person name="Richter M."/>
            <person name="Pena A."/>
            <person name="Tamames J."/>
            <person name="Rossello-Mora R."/>
        </authorList>
    </citation>
    <scope>NUCLEOTIDE SEQUENCE</scope>
</reference>
<dbReference type="InterPro" id="IPR046502">
    <property type="entry name" value="DUF6680"/>
</dbReference>